<name>A0A1W4WGI9_AGRPL</name>
<feature type="region of interest" description="Disordered" evidence="8">
    <location>
        <begin position="95"/>
        <end position="152"/>
    </location>
</feature>
<keyword evidence="6" id="KW-0206">Cytoskeleton</keyword>
<dbReference type="PANTHER" id="PTHR13376:SF0">
    <property type="entry name" value="INTRAFLAGELLAR TRANSPORT PROTEIN 46 HOMOLOG"/>
    <property type="match status" value="1"/>
</dbReference>
<evidence type="ECO:0000256" key="3">
    <source>
        <dbReference type="ARBA" id="ARBA00017206"/>
    </source>
</evidence>
<protein>
    <recommendedName>
        <fullName evidence="3">Intraflagellar transport protein 46 homolog</fullName>
    </recommendedName>
</protein>
<dbReference type="Pfam" id="PF12317">
    <property type="entry name" value="IFT46_B_C"/>
    <property type="match status" value="1"/>
</dbReference>
<dbReference type="PANTHER" id="PTHR13376">
    <property type="entry name" value="INTRAFLAGELLAR TRANSPORT PROTEIN 46 HOMOLOG"/>
    <property type="match status" value="1"/>
</dbReference>
<evidence type="ECO:0000256" key="8">
    <source>
        <dbReference type="SAM" id="MobiDB-lite"/>
    </source>
</evidence>
<evidence type="ECO:0000256" key="5">
    <source>
        <dbReference type="ARBA" id="ARBA00023069"/>
    </source>
</evidence>
<dbReference type="RefSeq" id="XP_018323041.1">
    <property type="nucleotide sequence ID" value="XM_018467539.1"/>
</dbReference>
<dbReference type="CTD" id="56912"/>
<dbReference type="GO" id="GO:0060271">
    <property type="term" value="P:cilium assembly"/>
    <property type="evidence" value="ECO:0007669"/>
    <property type="project" value="TreeGrafter"/>
</dbReference>
<evidence type="ECO:0000256" key="1">
    <source>
        <dbReference type="ARBA" id="ARBA00004120"/>
    </source>
</evidence>
<dbReference type="GO" id="GO:0030992">
    <property type="term" value="C:intraciliary transport particle B"/>
    <property type="evidence" value="ECO:0007669"/>
    <property type="project" value="TreeGrafter"/>
</dbReference>
<dbReference type="Proteomes" id="UP000192223">
    <property type="component" value="Unplaced"/>
</dbReference>
<proteinExistence type="inferred from homology"/>
<evidence type="ECO:0000256" key="7">
    <source>
        <dbReference type="ARBA" id="ARBA00023273"/>
    </source>
</evidence>
<organism evidence="9 10">
    <name type="scientific">Agrilus planipennis</name>
    <name type="common">Emerald ash borer</name>
    <name type="synonym">Agrilus marcopoli</name>
    <dbReference type="NCBI Taxonomy" id="224129"/>
    <lineage>
        <taxon>Eukaryota</taxon>
        <taxon>Metazoa</taxon>
        <taxon>Ecdysozoa</taxon>
        <taxon>Arthropoda</taxon>
        <taxon>Hexapoda</taxon>
        <taxon>Insecta</taxon>
        <taxon>Pterygota</taxon>
        <taxon>Neoptera</taxon>
        <taxon>Endopterygota</taxon>
        <taxon>Coleoptera</taxon>
        <taxon>Polyphaga</taxon>
        <taxon>Elateriformia</taxon>
        <taxon>Buprestoidea</taxon>
        <taxon>Buprestidae</taxon>
        <taxon>Agrilinae</taxon>
        <taxon>Agrilus</taxon>
    </lineage>
</organism>
<dbReference type="InterPro" id="IPR022088">
    <property type="entry name" value="Intraflagellar_transp_cmplxB"/>
</dbReference>
<dbReference type="RefSeq" id="XP_018323039.1">
    <property type="nucleotide sequence ID" value="XM_018467537.1"/>
</dbReference>
<accession>A0A1W4WGI9</accession>
<evidence type="ECO:0000256" key="2">
    <source>
        <dbReference type="ARBA" id="ARBA00007700"/>
    </source>
</evidence>
<dbReference type="KEGG" id="apln:108735536"/>
<keyword evidence="9" id="KW-1185">Reference proteome</keyword>
<dbReference type="GO" id="GO:0005815">
    <property type="term" value="C:microtubule organizing center"/>
    <property type="evidence" value="ECO:0007669"/>
    <property type="project" value="TreeGrafter"/>
</dbReference>
<evidence type="ECO:0000256" key="4">
    <source>
        <dbReference type="ARBA" id="ARBA00022490"/>
    </source>
</evidence>
<evidence type="ECO:0000313" key="10">
    <source>
        <dbReference type="RefSeq" id="XP_018323039.1"/>
    </source>
</evidence>
<sequence length="410" mass="46638">MINAVEIGCYATSVLQPFQLQIMQREDSSKDSYSFKIVNNEEDEFQYEEGISAENSREIHSPVASYQQKYPKDFLHNSSGVNLDDSDSDDEVLIREPSANPRRFNSRLQKEEPQKNANSGGTSFEERNIINLPPNDQSTIEGTFTDSDSESENLARLDKKPIPGQYDPQTYEYLEVNSEIKELFQYITKYSPQQLNLDCKLKPFIPEYIPAVGDIDAFLKVIPPEKYISGEPFDSSEFQLGLAVLDEPSINQSDQALLHLQLRASTFDVGQNDETVVVKTIDRVGRNLKTIDKWVKDVIDLHKSKSAPVVRYSRPMPDLDDLMQEWPEEIESLLKIHGFPSSKLDCSLSSYIDVICSILDIPVHQNKIESLHLLFCLYAAIKNSQFYKSTSNNDDMKASTTNQPDQLLLE</sequence>
<keyword evidence="5" id="KW-0969">Cilium</keyword>
<evidence type="ECO:0000313" key="11">
    <source>
        <dbReference type="RefSeq" id="XP_018323040.1"/>
    </source>
</evidence>
<feature type="compositionally biased region" description="Polar residues" evidence="8">
    <location>
        <begin position="134"/>
        <end position="146"/>
    </location>
</feature>
<keyword evidence="4" id="KW-0963">Cytoplasm</keyword>
<reference evidence="10 11" key="1">
    <citation type="submission" date="2025-04" db="UniProtKB">
        <authorList>
            <consortium name="RefSeq"/>
        </authorList>
    </citation>
    <scope>IDENTIFICATION</scope>
    <source>
        <tissue evidence="10 11">Entire body</tissue>
    </source>
</reference>
<evidence type="ECO:0000256" key="6">
    <source>
        <dbReference type="ARBA" id="ARBA00023212"/>
    </source>
</evidence>
<dbReference type="STRING" id="224129.A0A1W4WGI9"/>
<dbReference type="AlphaFoldDB" id="A0A1W4WGI9"/>
<keyword evidence="7" id="KW-0966">Cell projection</keyword>
<gene>
    <name evidence="10 11 12 13" type="primary">LOC108735536</name>
</gene>
<comment type="similarity">
    <text evidence="2">Belongs to the IFT46 family.</text>
</comment>
<comment type="subcellular location">
    <subcellularLocation>
        <location evidence="1">Cytoplasm</location>
        <location evidence="1">Cytoskeleton</location>
        <location evidence="1">Cilium basal body</location>
    </subcellularLocation>
</comment>
<evidence type="ECO:0000313" key="9">
    <source>
        <dbReference type="Proteomes" id="UP000192223"/>
    </source>
</evidence>
<evidence type="ECO:0000313" key="12">
    <source>
        <dbReference type="RefSeq" id="XP_018323041.1"/>
    </source>
</evidence>
<dbReference type="OrthoDB" id="2119217at2759"/>
<dbReference type="RefSeq" id="XP_025837029.1">
    <property type="nucleotide sequence ID" value="XM_025981244.1"/>
</dbReference>
<dbReference type="GO" id="GO:0042073">
    <property type="term" value="P:intraciliary transport"/>
    <property type="evidence" value="ECO:0007669"/>
    <property type="project" value="InterPro"/>
</dbReference>
<dbReference type="GO" id="GO:0031514">
    <property type="term" value="C:motile cilium"/>
    <property type="evidence" value="ECO:0007669"/>
    <property type="project" value="TreeGrafter"/>
</dbReference>
<dbReference type="GeneID" id="108735536"/>
<evidence type="ECO:0000313" key="13">
    <source>
        <dbReference type="RefSeq" id="XP_025837029.1"/>
    </source>
</evidence>
<dbReference type="RefSeq" id="XP_018323040.1">
    <property type="nucleotide sequence ID" value="XM_018467538.1"/>
</dbReference>